<evidence type="ECO:0000259" key="2">
    <source>
        <dbReference type="Pfam" id="PF13482"/>
    </source>
</evidence>
<dbReference type="Gene3D" id="3.30.420.10">
    <property type="entry name" value="Ribonuclease H-like superfamily/Ribonuclease H"/>
    <property type="match status" value="1"/>
</dbReference>
<feature type="compositionally biased region" description="Basic and acidic residues" evidence="1">
    <location>
        <begin position="166"/>
        <end position="180"/>
    </location>
</feature>
<comment type="caution">
    <text evidence="3">The sequence shown here is derived from an EMBL/GenBank/DDBJ whole genome shotgun (WGS) entry which is preliminary data.</text>
</comment>
<keyword evidence="3" id="KW-0347">Helicase</keyword>
<feature type="domain" description="YprB ribonuclease H-like" evidence="2">
    <location>
        <begin position="253"/>
        <end position="358"/>
    </location>
</feature>
<keyword evidence="3" id="KW-0547">Nucleotide-binding</keyword>
<feature type="compositionally biased region" description="Basic and acidic residues" evidence="1">
    <location>
        <begin position="140"/>
        <end position="150"/>
    </location>
</feature>
<feature type="compositionally biased region" description="Low complexity" evidence="1">
    <location>
        <begin position="94"/>
        <end position="105"/>
    </location>
</feature>
<dbReference type="RefSeq" id="WP_196608907.1">
    <property type="nucleotide sequence ID" value="NZ_VRYY01000172.1"/>
</dbReference>
<protein>
    <submittedName>
        <fullName evidence="3">DEAD/DEAH box helicase</fullName>
    </submittedName>
</protein>
<evidence type="ECO:0000313" key="4">
    <source>
        <dbReference type="Proteomes" id="UP001194469"/>
    </source>
</evidence>
<reference evidence="3 4" key="1">
    <citation type="submission" date="2019-08" db="EMBL/GenBank/DDBJ databases">
        <authorList>
            <person name="Luo N."/>
        </authorList>
    </citation>
    <scope>NUCLEOTIDE SEQUENCE [LARGE SCALE GENOMIC DNA]</scope>
    <source>
        <strain evidence="3 4">NCIMB 9442</strain>
    </source>
</reference>
<sequence length="384" mass="41459">LTRAAFADADALFRATRAAIAECPCETGCPSCVHSPKCGSGNRPIDKAGALFLLDRMARGTPESDPVQPGLEQGGKQGKEGNMFEEGVGVGNRGAAPDPAGWAAPPRSPHLRPDADARSGHQRPDEAARHDFRYMEEGAAPHRAMPDAHGRAGTTVPSGLDSNPRPGKDHATAHAPKEHAMTTSPRDAGPLLASPAAGKTEGKSIAPVGRYMVLDVETRRAAADVGGWNRADRMGVSVAVLYDAADDTYTPYEQDAVPEMLDRLRAADLVVGFNISRFDYAVLSPFAPYDLHTLPTLDMLTKVKDRLSYRISLDNLAQATFGTPKSADGLQALQWWKEQRLDLIAEYCRKDVEITRALFLHGREKGYLLFTNKAGQAVRVPVAW</sequence>
<name>A0ABS0J341_9BACT</name>
<feature type="region of interest" description="Disordered" evidence="1">
    <location>
        <begin position="60"/>
        <end position="127"/>
    </location>
</feature>
<keyword evidence="3" id="KW-0378">Hydrolase</keyword>
<dbReference type="SUPFAM" id="SSF53098">
    <property type="entry name" value="Ribonuclease H-like"/>
    <property type="match status" value="1"/>
</dbReference>
<dbReference type="Proteomes" id="UP001194469">
    <property type="component" value="Unassembled WGS sequence"/>
</dbReference>
<gene>
    <name evidence="3" type="ORF">FVW20_07250</name>
</gene>
<feature type="region of interest" description="Disordered" evidence="1">
    <location>
        <begin position="140"/>
        <end position="202"/>
    </location>
</feature>
<keyword evidence="4" id="KW-1185">Reference proteome</keyword>
<organism evidence="3 4">
    <name type="scientific">Nitratidesulfovibrio oxamicus</name>
    <dbReference type="NCBI Taxonomy" id="32016"/>
    <lineage>
        <taxon>Bacteria</taxon>
        <taxon>Pseudomonadati</taxon>
        <taxon>Thermodesulfobacteriota</taxon>
        <taxon>Desulfovibrionia</taxon>
        <taxon>Desulfovibrionales</taxon>
        <taxon>Desulfovibrionaceae</taxon>
        <taxon>Nitratidesulfovibrio</taxon>
    </lineage>
</organism>
<evidence type="ECO:0000256" key="1">
    <source>
        <dbReference type="SAM" id="MobiDB-lite"/>
    </source>
</evidence>
<accession>A0ABS0J341</accession>
<dbReference type="InterPro" id="IPR036397">
    <property type="entry name" value="RNaseH_sf"/>
</dbReference>
<dbReference type="GO" id="GO:0004386">
    <property type="term" value="F:helicase activity"/>
    <property type="evidence" value="ECO:0007669"/>
    <property type="project" value="UniProtKB-KW"/>
</dbReference>
<feature type="non-terminal residue" evidence="3">
    <location>
        <position position="1"/>
    </location>
</feature>
<dbReference type="InterPro" id="IPR038720">
    <property type="entry name" value="YprB_RNase_H-like_dom"/>
</dbReference>
<dbReference type="InterPro" id="IPR012337">
    <property type="entry name" value="RNaseH-like_sf"/>
</dbReference>
<dbReference type="Pfam" id="PF13482">
    <property type="entry name" value="RNase_H_2"/>
    <property type="match status" value="1"/>
</dbReference>
<keyword evidence="3" id="KW-0067">ATP-binding</keyword>
<proteinExistence type="predicted"/>
<dbReference type="EMBL" id="VRYY01000172">
    <property type="protein sequence ID" value="MBG3876824.1"/>
    <property type="molecule type" value="Genomic_DNA"/>
</dbReference>
<evidence type="ECO:0000313" key="3">
    <source>
        <dbReference type="EMBL" id="MBG3876824.1"/>
    </source>
</evidence>
<feature type="compositionally biased region" description="Basic and acidic residues" evidence="1">
    <location>
        <begin position="111"/>
        <end position="127"/>
    </location>
</feature>